<dbReference type="OrthoDB" id="11715at10239"/>
<evidence type="ECO:0000313" key="2">
    <source>
        <dbReference type="Proteomes" id="UP000033014"/>
    </source>
</evidence>
<evidence type="ECO:0000313" key="1">
    <source>
        <dbReference type="EMBL" id="AHJ87047.1"/>
    </source>
</evidence>
<gene>
    <name evidence="1" type="ORF">BCP8-2_009</name>
</gene>
<accession>A0A0E3D9D5</accession>
<dbReference type="RefSeq" id="YP_009149570.1">
    <property type="nucleotide sequence ID" value="NC_027355.1"/>
</dbReference>
<keyword evidence="2" id="KW-1185">Reference proteome</keyword>
<organism evidence="1 2">
    <name type="scientific">Bacillus phage BCP8-2</name>
    <dbReference type="NCBI Taxonomy" id="1129192"/>
    <lineage>
        <taxon>Viruses</taxon>
        <taxon>Duplodnaviria</taxon>
        <taxon>Heunggongvirae</taxon>
        <taxon>Uroviricota</taxon>
        <taxon>Caudoviricetes</taxon>
        <taxon>Herelleviridae</taxon>
        <taxon>Bastillevirinae</taxon>
        <taxon>Caeruleovirus</taxon>
        <taxon>Caeruleovirus BCP82</taxon>
    </lineage>
</organism>
<protein>
    <recommendedName>
        <fullName evidence="3">Tail assembly chaperone</fullName>
    </recommendedName>
</protein>
<dbReference type="KEGG" id="vg:24723255"/>
<proteinExistence type="predicted"/>
<dbReference type="Proteomes" id="UP000033014">
    <property type="component" value="Segment"/>
</dbReference>
<name>A0A0E3D9D5_9CAUD</name>
<sequence>MAEDLQKDIAHLQETSPERVELEKKAEERAVVDRIIRGVNDTFVKSYDLPEYDMKFTIKIKAPNAIDSGKIHARASAYLSGMNNYASDYISTVYQALAAIRVNGVEVPEVLAKDEDIYNLDVLYIIGRDYAEWLGTFRR</sequence>
<evidence type="ECO:0008006" key="3">
    <source>
        <dbReference type="Google" id="ProtNLM"/>
    </source>
</evidence>
<reference evidence="2" key="1">
    <citation type="submission" date="2014-01" db="EMBL/GenBank/DDBJ databases">
        <title>Genomic and Proteomic Analysis of Broad Host Range Virulent Bacillus Group Phage BCP8-2 Leading To the Creation of New Genus within Myoviruses.</title>
        <authorList>
            <person name="Bandara N."/>
            <person name="Asare P.T."/>
            <person name="Kim K.P."/>
        </authorList>
    </citation>
    <scope>NUCLEOTIDE SEQUENCE [LARGE SCALE GENOMIC DNA]</scope>
</reference>
<dbReference type="EMBL" id="KJ081346">
    <property type="protein sequence ID" value="AHJ87047.1"/>
    <property type="molecule type" value="Genomic_DNA"/>
</dbReference>
<dbReference type="GeneID" id="24723255"/>
<reference evidence="1 2" key="2">
    <citation type="journal article" date="2015" name="Arch. Virol.">
        <title>Complete genome sequence analysis and identification of putative metallo-beta-lactamase and SpoIIIE homologs in Bacillus cereus group phage BCP8-2, a new member of the proposed Bastille-like group.</title>
        <authorList>
            <person name="Asare P.T."/>
            <person name="Bandara N."/>
            <person name="Jeong T.Y."/>
            <person name="Ryu S."/>
            <person name="Klumpp J."/>
            <person name="Kim K.P."/>
        </authorList>
    </citation>
    <scope>NUCLEOTIDE SEQUENCE [LARGE SCALE GENOMIC DNA]</scope>
    <source>
        <strain evidence="1">BCP8-2</strain>
    </source>
</reference>